<name>A0A1E5GVR5_9ENTE</name>
<proteinExistence type="predicted"/>
<evidence type="ECO:0000313" key="2">
    <source>
        <dbReference type="Proteomes" id="UP000095094"/>
    </source>
</evidence>
<dbReference type="RefSeq" id="WP_069663134.1">
    <property type="nucleotide sequence ID" value="NZ_JBHUJJ010000001.1"/>
</dbReference>
<gene>
    <name evidence="1" type="ORF">BCR25_03820</name>
</gene>
<dbReference type="Proteomes" id="UP000095094">
    <property type="component" value="Unassembled WGS sequence"/>
</dbReference>
<dbReference type="EMBL" id="MIJY01000012">
    <property type="protein sequence ID" value="OEG16737.1"/>
    <property type="molecule type" value="Genomic_DNA"/>
</dbReference>
<sequence>MNIKSYYNNKGLSTYNNMDQANLSLTGYSIPLEKPIKKMGIELSPQLVNDNIECFGQSILADRKARQLIFIGVGSQGEVENTCILVGHHEEIEISINFNAYDSELSYFKNNFIFYKETYTNNFYEGNKRTFNRPNFIWGVKIELEKPILIEKLILPFHPGMHIFGIQLK</sequence>
<evidence type="ECO:0000313" key="1">
    <source>
        <dbReference type="EMBL" id="OEG16737.1"/>
    </source>
</evidence>
<protein>
    <submittedName>
        <fullName evidence="1">Uncharacterized protein</fullName>
    </submittedName>
</protein>
<reference evidence="2" key="1">
    <citation type="submission" date="2016-09" db="EMBL/GenBank/DDBJ databases">
        <authorList>
            <person name="Gulvik C.A."/>
        </authorList>
    </citation>
    <scope>NUCLEOTIDE SEQUENCE [LARGE SCALE GENOMIC DNA]</scope>
    <source>
        <strain evidence="2">LMG 8895</strain>
    </source>
</reference>
<comment type="caution">
    <text evidence="1">The sequence shown here is derived from an EMBL/GenBank/DDBJ whole genome shotgun (WGS) entry which is preliminary data.</text>
</comment>
<dbReference type="AlphaFoldDB" id="A0A1E5GVR5"/>
<accession>A0A1E5GVR5</accession>
<keyword evidence="2" id="KW-1185">Reference proteome</keyword>
<organism evidence="1 2">
    <name type="scientific">Enterococcus termitis</name>
    <dbReference type="NCBI Taxonomy" id="332950"/>
    <lineage>
        <taxon>Bacteria</taxon>
        <taxon>Bacillati</taxon>
        <taxon>Bacillota</taxon>
        <taxon>Bacilli</taxon>
        <taxon>Lactobacillales</taxon>
        <taxon>Enterococcaceae</taxon>
        <taxon>Enterococcus</taxon>
    </lineage>
</organism>